<dbReference type="PROSITE" id="PS50949">
    <property type="entry name" value="HTH_GNTR"/>
    <property type="match status" value="1"/>
</dbReference>
<organism evidence="5 6">
    <name type="scientific">Microbacterium candidum</name>
    <dbReference type="NCBI Taxonomy" id="3041922"/>
    <lineage>
        <taxon>Bacteria</taxon>
        <taxon>Bacillati</taxon>
        <taxon>Actinomycetota</taxon>
        <taxon>Actinomycetes</taxon>
        <taxon>Micrococcales</taxon>
        <taxon>Microbacteriaceae</taxon>
        <taxon>Microbacterium</taxon>
    </lineage>
</organism>
<dbReference type="PANTHER" id="PTHR43537:SF44">
    <property type="entry name" value="GNTR FAMILY REGULATORY PROTEIN"/>
    <property type="match status" value="1"/>
</dbReference>
<dbReference type="SMART" id="SM00345">
    <property type="entry name" value="HTH_GNTR"/>
    <property type="match status" value="1"/>
</dbReference>
<proteinExistence type="predicted"/>
<evidence type="ECO:0000313" key="6">
    <source>
        <dbReference type="Proteomes" id="UP001235064"/>
    </source>
</evidence>
<dbReference type="Pfam" id="PF00392">
    <property type="entry name" value="GntR"/>
    <property type="match status" value="1"/>
</dbReference>
<dbReference type="Pfam" id="PF07729">
    <property type="entry name" value="FCD"/>
    <property type="match status" value="1"/>
</dbReference>
<keyword evidence="2" id="KW-0238">DNA-binding</keyword>
<dbReference type="EMBL" id="JASXSZ010000001">
    <property type="protein sequence ID" value="MDL9977796.1"/>
    <property type="molecule type" value="Genomic_DNA"/>
</dbReference>
<keyword evidence="6" id="KW-1185">Reference proteome</keyword>
<dbReference type="SUPFAM" id="SSF48008">
    <property type="entry name" value="GntR ligand-binding domain-like"/>
    <property type="match status" value="1"/>
</dbReference>
<dbReference type="SMART" id="SM00895">
    <property type="entry name" value="FCD"/>
    <property type="match status" value="1"/>
</dbReference>
<dbReference type="InterPro" id="IPR008920">
    <property type="entry name" value="TF_FadR/GntR_C"/>
</dbReference>
<evidence type="ECO:0000313" key="5">
    <source>
        <dbReference type="EMBL" id="MDL9977796.1"/>
    </source>
</evidence>
<accession>A0ABT7MTL7</accession>
<dbReference type="SUPFAM" id="SSF46785">
    <property type="entry name" value="Winged helix' DNA-binding domain"/>
    <property type="match status" value="1"/>
</dbReference>
<evidence type="ECO:0000259" key="4">
    <source>
        <dbReference type="PROSITE" id="PS50949"/>
    </source>
</evidence>
<reference evidence="5 6" key="1">
    <citation type="submission" date="2023-06" db="EMBL/GenBank/DDBJ databases">
        <title>Microbacterium sp. nov., isolated from a waste landfill.</title>
        <authorList>
            <person name="Wen W."/>
        </authorList>
    </citation>
    <scope>NUCLEOTIDE SEQUENCE [LARGE SCALE GENOMIC DNA]</scope>
    <source>
        <strain evidence="5 6">ASV49</strain>
    </source>
</reference>
<dbReference type="InterPro" id="IPR000524">
    <property type="entry name" value="Tscrpt_reg_HTH_GntR"/>
</dbReference>
<sequence length="242" mass="27039">MTSGSTSASADRPVRRRQRLSTPIADELLRRVVSGAYPVGTQLPPEPVLVVEFDVSRTVIREAVKSLEAAGLVSIRQGDGTVVRDRGLWSILDPRVLPVALTYDIGSRLADDAIALRAELDTTLITEAAPKLTEGDFATMDECLHVMDASSELADLQRADLAFHRVYRARSGNELKSSIVMLLMEEMPPNERLVREPRAMYDAANLDHWDIYNALRDGRVEDAVVALDRHIRDLWTWRHDTP</sequence>
<gene>
    <name evidence="5" type="ORF">QSV35_00495</name>
</gene>
<evidence type="ECO:0000256" key="3">
    <source>
        <dbReference type="ARBA" id="ARBA00023163"/>
    </source>
</evidence>
<evidence type="ECO:0000256" key="2">
    <source>
        <dbReference type="ARBA" id="ARBA00023125"/>
    </source>
</evidence>
<comment type="caution">
    <text evidence="5">The sequence shown here is derived from an EMBL/GenBank/DDBJ whole genome shotgun (WGS) entry which is preliminary data.</text>
</comment>
<protein>
    <submittedName>
        <fullName evidence="5">GntR family transcriptional regulator</fullName>
    </submittedName>
</protein>
<dbReference type="PANTHER" id="PTHR43537">
    <property type="entry name" value="TRANSCRIPTIONAL REGULATOR, GNTR FAMILY"/>
    <property type="match status" value="1"/>
</dbReference>
<dbReference type="RefSeq" id="WP_286287795.1">
    <property type="nucleotide sequence ID" value="NZ_JASXSZ010000001.1"/>
</dbReference>
<name>A0ABT7MTL7_9MICO</name>
<dbReference type="Proteomes" id="UP001235064">
    <property type="component" value="Unassembled WGS sequence"/>
</dbReference>
<dbReference type="Gene3D" id="1.20.120.530">
    <property type="entry name" value="GntR ligand-binding domain-like"/>
    <property type="match status" value="1"/>
</dbReference>
<dbReference type="PRINTS" id="PR00035">
    <property type="entry name" value="HTHGNTR"/>
</dbReference>
<feature type="domain" description="HTH gntR-type" evidence="4">
    <location>
        <begin position="18"/>
        <end position="86"/>
    </location>
</feature>
<dbReference type="InterPro" id="IPR036388">
    <property type="entry name" value="WH-like_DNA-bd_sf"/>
</dbReference>
<dbReference type="CDD" id="cd07377">
    <property type="entry name" value="WHTH_GntR"/>
    <property type="match status" value="1"/>
</dbReference>
<evidence type="ECO:0000256" key="1">
    <source>
        <dbReference type="ARBA" id="ARBA00023015"/>
    </source>
</evidence>
<dbReference type="InterPro" id="IPR011711">
    <property type="entry name" value="GntR_C"/>
</dbReference>
<keyword evidence="1" id="KW-0805">Transcription regulation</keyword>
<dbReference type="InterPro" id="IPR036390">
    <property type="entry name" value="WH_DNA-bd_sf"/>
</dbReference>
<dbReference type="Gene3D" id="1.10.10.10">
    <property type="entry name" value="Winged helix-like DNA-binding domain superfamily/Winged helix DNA-binding domain"/>
    <property type="match status" value="1"/>
</dbReference>
<keyword evidence="3" id="KW-0804">Transcription</keyword>